<gene>
    <name evidence="11" type="primary">thiM</name>
    <name evidence="12" type="ORF">CWS20_17370</name>
</gene>
<evidence type="ECO:0000256" key="9">
    <source>
        <dbReference type="ARBA" id="ARBA00022842"/>
    </source>
</evidence>
<dbReference type="AlphaFoldDB" id="A0A2N0ZDY8"/>
<keyword evidence="4 11" id="KW-0808">Transferase</keyword>
<feature type="binding site" evidence="11">
    <location>
        <position position="45"/>
    </location>
    <ligand>
        <name>substrate</name>
    </ligand>
</feature>
<evidence type="ECO:0000256" key="2">
    <source>
        <dbReference type="ARBA" id="ARBA00001946"/>
    </source>
</evidence>
<keyword evidence="9 11" id="KW-0460">Magnesium</keyword>
<keyword evidence="13" id="KW-1185">Reference proteome</keyword>
<dbReference type="Gene3D" id="3.40.1190.20">
    <property type="match status" value="1"/>
</dbReference>
<dbReference type="InterPro" id="IPR029056">
    <property type="entry name" value="Ribokinase-like"/>
</dbReference>
<evidence type="ECO:0000256" key="4">
    <source>
        <dbReference type="ARBA" id="ARBA00022679"/>
    </source>
</evidence>
<dbReference type="Proteomes" id="UP000233343">
    <property type="component" value="Unassembled WGS sequence"/>
</dbReference>
<evidence type="ECO:0000256" key="7">
    <source>
        <dbReference type="ARBA" id="ARBA00022777"/>
    </source>
</evidence>
<keyword evidence="7 11" id="KW-0418">Kinase</keyword>
<protein>
    <recommendedName>
        <fullName evidence="11">Hydroxyethylthiazole kinase</fullName>
        <ecNumber evidence="11">2.7.1.50</ecNumber>
    </recommendedName>
    <alternativeName>
        <fullName evidence="11">4-methyl-5-beta-hydroxyethylthiazole kinase</fullName>
        <shortName evidence="11">TH kinase</shortName>
        <shortName evidence="11">Thz kinase</shortName>
    </alternativeName>
</protein>
<comment type="caution">
    <text evidence="12">The sequence shown here is derived from an EMBL/GenBank/DDBJ whole genome shotgun (WGS) entry which is preliminary data.</text>
</comment>
<comment type="cofactor">
    <cofactor evidence="2 11">
        <name>Mg(2+)</name>
        <dbReference type="ChEBI" id="CHEBI:18420"/>
    </cofactor>
</comment>
<evidence type="ECO:0000256" key="8">
    <source>
        <dbReference type="ARBA" id="ARBA00022840"/>
    </source>
</evidence>
<dbReference type="InterPro" id="IPR000417">
    <property type="entry name" value="Hyethyz_kinase"/>
</dbReference>
<dbReference type="PIRSF" id="PIRSF000513">
    <property type="entry name" value="Thz_kinase"/>
    <property type="match status" value="1"/>
</dbReference>
<keyword evidence="10 11" id="KW-0784">Thiamine biosynthesis</keyword>
<comment type="catalytic activity">
    <reaction evidence="1 11">
        <text>5-(2-hydroxyethyl)-4-methylthiazole + ATP = 4-methyl-5-(2-phosphooxyethyl)-thiazole + ADP + H(+)</text>
        <dbReference type="Rhea" id="RHEA:24212"/>
        <dbReference type="ChEBI" id="CHEBI:15378"/>
        <dbReference type="ChEBI" id="CHEBI:17957"/>
        <dbReference type="ChEBI" id="CHEBI:30616"/>
        <dbReference type="ChEBI" id="CHEBI:58296"/>
        <dbReference type="ChEBI" id="CHEBI:456216"/>
        <dbReference type="EC" id="2.7.1.50"/>
    </reaction>
</comment>
<keyword evidence="5 11" id="KW-0479">Metal-binding</keyword>
<dbReference type="UniPathway" id="UPA00060">
    <property type="reaction ID" value="UER00139"/>
</dbReference>
<evidence type="ECO:0000256" key="10">
    <source>
        <dbReference type="ARBA" id="ARBA00022977"/>
    </source>
</evidence>
<evidence type="ECO:0000313" key="13">
    <source>
        <dbReference type="Proteomes" id="UP000233343"/>
    </source>
</evidence>
<evidence type="ECO:0000256" key="6">
    <source>
        <dbReference type="ARBA" id="ARBA00022741"/>
    </source>
</evidence>
<comment type="pathway">
    <text evidence="3 11">Cofactor biosynthesis; thiamine diphosphate biosynthesis; 4-methyl-5-(2-phosphoethyl)-thiazole from 5-(2-hydroxyethyl)-4-methylthiazole: step 1/1.</text>
</comment>
<comment type="function">
    <text evidence="11">Catalyzes the phosphorylation of the hydroxyl group of 4-methyl-5-beta-hydroxyethylthiazole (THZ).</text>
</comment>
<organism evidence="12 13">
    <name type="scientific">Cytobacillus horneckiae</name>
    <dbReference type="NCBI Taxonomy" id="549687"/>
    <lineage>
        <taxon>Bacteria</taxon>
        <taxon>Bacillati</taxon>
        <taxon>Bacillota</taxon>
        <taxon>Bacilli</taxon>
        <taxon>Bacillales</taxon>
        <taxon>Bacillaceae</taxon>
        <taxon>Cytobacillus</taxon>
    </lineage>
</organism>
<feature type="binding site" evidence="11">
    <location>
        <position position="167"/>
    </location>
    <ligand>
        <name>ATP</name>
        <dbReference type="ChEBI" id="CHEBI:30616"/>
    </ligand>
</feature>
<dbReference type="GO" id="GO:0000287">
    <property type="term" value="F:magnesium ion binding"/>
    <property type="evidence" value="ECO:0007669"/>
    <property type="project" value="UniProtKB-UniRule"/>
</dbReference>
<name>A0A2N0ZDY8_9BACI</name>
<dbReference type="EMBL" id="PISD01000037">
    <property type="protein sequence ID" value="PKG27718.1"/>
    <property type="molecule type" value="Genomic_DNA"/>
</dbReference>
<dbReference type="Pfam" id="PF02110">
    <property type="entry name" value="HK"/>
    <property type="match status" value="1"/>
</dbReference>
<feature type="binding site" evidence="11">
    <location>
        <position position="121"/>
    </location>
    <ligand>
        <name>ATP</name>
        <dbReference type="ChEBI" id="CHEBI:30616"/>
    </ligand>
</feature>
<keyword evidence="6 11" id="KW-0547">Nucleotide-binding</keyword>
<evidence type="ECO:0000256" key="5">
    <source>
        <dbReference type="ARBA" id="ARBA00022723"/>
    </source>
</evidence>
<sequence>MNNQLIQKLFLKLQEETPLIHHITNNVTINDCANATLAIGGSPVMAATMAEADEMASQSDALVINFGTINDQMFEAMVIAAKAANHKGIPVIFDPVGVGATKYRTEKAVEFIQTIQVSIIRGNASEVYSLMGKRAKTRGVDTGEIDMTAIDLAKEAAQHFNAIIVISGRLDVIANENSIVQIDNGDVLLTRVTGTGCMTASLIASFAAVADDWYYAAIAGMATMSLAGELAGQKLSDSEGMGTFRIKLMDEISKMNAATWIEGVNLNEA</sequence>
<dbReference type="RefSeq" id="WP_066198458.1">
    <property type="nucleotide sequence ID" value="NZ_JAMAUX010000002.1"/>
</dbReference>
<dbReference type="HAMAP" id="MF_00228">
    <property type="entry name" value="Thz_kinase"/>
    <property type="match status" value="1"/>
</dbReference>
<keyword evidence="8 11" id="KW-0067">ATP-binding</keyword>
<dbReference type="PRINTS" id="PR01099">
    <property type="entry name" value="HYETHTZKNASE"/>
</dbReference>
<dbReference type="NCBIfam" id="NF006830">
    <property type="entry name" value="PRK09355.1"/>
    <property type="match status" value="1"/>
</dbReference>
<feature type="binding site" evidence="11">
    <location>
        <position position="194"/>
    </location>
    <ligand>
        <name>substrate</name>
    </ligand>
</feature>
<proteinExistence type="inferred from homology"/>
<dbReference type="GO" id="GO:0009228">
    <property type="term" value="P:thiamine biosynthetic process"/>
    <property type="evidence" value="ECO:0007669"/>
    <property type="project" value="UniProtKB-KW"/>
</dbReference>
<accession>A0A2N0ZDY8</accession>
<evidence type="ECO:0000256" key="1">
    <source>
        <dbReference type="ARBA" id="ARBA00001771"/>
    </source>
</evidence>
<dbReference type="EC" id="2.7.1.50" evidence="11"/>
<reference evidence="12 13" key="1">
    <citation type="journal article" date="2010" name="Int. J. Syst. Evol. Microbiol.">
        <title>Bacillus horneckiae sp. nov., isolated from a spacecraft-assembly clean room.</title>
        <authorList>
            <person name="Vaishampayan P."/>
            <person name="Probst A."/>
            <person name="Krishnamurthi S."/>
            <person name="Ghosh S."/>
            <person name="Osman S."/>
            <person name="McDowall A."/>
            <person name="Ruckmani A."/>
            <person name="Mayilraj S."/>
            <person name="Venkateswaran K."/>
        </authorList>
    </citation>
    <scope>NUCLEOTIDE SEQUENCE [LARGE SCALE GENOMIC DNA]</scope>
    <source>
        <strain evidence="13">1PO1SC</strain>
    </source>
</reference>
<dbReference type="CDD" id="cd01170">
    <property type="entry name" value="THZ_kinase"/>
    <property type="match status" value="1"/>
</dbReference>
<comment type="similarity">
    <text evidence="11">Belongs to the Thz kinase family.</text>
</comment>
<dbReference type="GO" id="GO:0004417">
    <property type="term" value="F:hydroxyethylthiazole kinase activity"/>
    <property type="evidence" value="ECO:0007669"/>
    <property type="project" value="UniProtKB-UniRule"/>
</dbReference>
<evidence type="ECO:0000256" key="3">
    <source>
        <dbReference type="ARBA" id="ARBA00004868"/>
    </source>
</evidence>
<dbReference type="GO" id="GO:0009229">
    <property type="term" value="P:thiamine diphosphate biosynthetic process"/>
    <property type="evidence" value="ECO:0007669"/>
    <property type="project" value="UniProtKB-UniRule"/>
</dbReference>
<dbReference type="GO" id="GO:0005524">
    <property type="term" value="F:ATP binding"/>
    <property type="evidence" value="ECO:0007669"/>
    <property type="project" value="UniProtKB-UniRule"/>
</dbReference>
<dbReference type="NCBIfam" id="TIGR00694">
    <property type="entry name" value="thiM"/>
    <property type="match status" value="1"/>
</dbReference>
<dbReference type="SUPFAM" id="SSF53613">
    <property type="entry name" value="Ribokinase-like"/>
    <property type="match status" value="1"/>
</dbReference>
<evidence type="ECO:0000256" key="11">
    <source>
        <dbReference type="HAMAP-Rule" id="MF_00228"/>
    </source>
</evidence>
<evidence type="ECO:0000313" key="12">
    <source>
        <dbReference type="EMBL" id="PKG27718.1"/>
    </source>
</evidence>